<sequence length="122" mass="13905">MVKVKWDGSWKTRLKWGFSALGIVSILLYGSIVIFGYKGSGDLQGFPVPVSAHVMNETKSIKNYKWKPAAREGDLPLSYKIRLLSAGWRERDKEGHTVTYGKRAHRVEMVTGEDYLFLEQVK</sequence>
<reference evidence="2" key="1">
    <citation type="submission" date="2015-07" db="EMBL/GenBank/DDBJ databases">
        <title>Fjat-14235 jcm11544.</title>
        <authorList>
            <person name="Liu B."/>
            <person name="Wang J."/>
            <person name="Zhu Y."/>
            <person name="Liu G."/>
            <person name="Chen Q."/>
            <person name="Chen Z."/>
            <person name="Lan J."/>
            <person name="Che J."/>
            <person name="Ge C."/>
            <person name="Shi H."/>
            <person name="Pan Z."/>
            <person name="Liu X."/>
        </authorList>
    </citation>
    <scope>NUCLEOTIDE SEQUENCE [LARGE SCALE GENOMIC DNA]</scope>
    <source>
        <strain evidence="2">JCM 11544</strain>
    </source>
</reference>
<dbReference type="PATRIC" id="fig|189381.12.peg.2183"/>
<dbReference type="OrthoDB" id="2895274at2"/>
<evidence type="ECO:0000313" key="1">
    <source>
        <dbReference type="EMBL" id="KON84547.1"/>
    </source>
</evidence>
<keyword evidence="2" id="KW-1185">Reference proteome</keyword>
<gene>
    <name evidence="1" type="ORF">AF331_10865</name>
</gene>
<dbReference type="EMBL" id="LGUE01000004">
    <property type="protein sequence ID" value="KON84547.1"/>
    <property type="molecule type" value="Genomic_DNA"/>
</dbReference>
<name>A0A0M0G4N9_9BACI</name>
<dbReference type="RefSeq" id="WP_053428144.1">
    <property type="nucleotide sequence ID" value="NZ_JAUKEF010000003.1"/>
</dbReference>
<dbReference type="AlphaFoldDB" id="A0A0M0G4N9"/>
<comment type="caution">
    <text evidence="1">The sequence shown here is derived from an EMBL/GenBank/DDBJ whole genome shotgun (WGS) entry which is preliminary data.</text>
</comment>
<accession>A0A0M0G4N9</accession>
<dbReference type="Proteomes" id="UP000037405">
    <property type="component" value="Unassembled WGS sequence"/>
</dbReference>
<evidence type="ECO:0000313" key="2">
    <source>
        <dbReference type="Proteomes" id="UP000037405"/>
    </source>
</evidence>
<protein>
    <submittedName>
        <fullName evidence="1">Uncharacterized protein</fullName>
    </submittedName>
</protein>
<organism evidence="1 2">
    <name type="scientific">Rossellomorea marisflavi</name>
    <dbReference type="NCBI Taxonomy" id="189381"/>
    <lineage>
        <taxon>Bacteria</taxon>
        <taxon>Bacillati</taxon>
        <taxon>Bacillota</taxon>
        <taxon>Bacilli</taxon>
        <taxon>Bacillales</taxon>
        <taxon>Bacillaceae</taxon>
        <taxon>Rossellomorea</taxon>
    </lineage>
</organism>
<proteinExistence type="predicted"/>
<dbReference type="STRING" id="189381.GCA_900166615_01715"/>